<evidence type="ECO:0000313" key="3">
    <source>
        <dbReference type="EMBL" id="PWI75390.1"/>
    </source>
</evidence>
<organism evidence="3 4">
    <name type="scientific">Purpureocillium lilacinum</name>
    <name type="common">Paecilomyces lilacinus</name>
    <dbReference type="NCBI Taxonomy" id="33203"/>
    <lineage>
        <taxon>Eukaryota</taxon>
        <taxon>Fungi</taxon>
        <taxon>Dikarya</taxon>
        <taxon>Ascomycota</taxon>
        <taxon>Pezizomycotina</taxon>
        <taxon>Sordariomycetes</taxon>
        <taxon>Hypocreomycetidae</taxon>
        <taxon>Hypocreales</taxon>
        <taxon>Ophiocordycipitaceae</taxon>
        <taxon>Purpureocillium</taxon>
    </lineage>
</organism>
<evidence type="ECO:0000313" key="5">
    <source>
        <dbReference type="Proteomes" id="UP001287286"/>
    </source>
</evidence>
<reference evidence="2 5" key="4">
    <citation type="journal article" date="2024" name="Microbiol. Resour. Announc.">
        <title>Genome annotations for the ascomycete fungi Trichoderma harzianum, Trichoderma aggressivum, and Purpureocillium lilacinum.</title>
        <authorList>
            <person name="Beijen E.P.W."/>
            <person name="Ohm R.A."/>
        </authorList>
    </citation>
    <scope>NUCLEOTIDE SEQUENCE [LARGE SCALE GENOMIC DNA]</scope>
    <source>
        <strain evidence="2 5">CBS 150709</strain>
    </source>
</reference>
<reference evidence="2" key="3">
    <citation type="submission" date="2023-11" db="EMBL/GenBank/DDBJ databases">
        <authorList>
            <person name="Beijen E."/>
            <person name="Ohm R.A."/>
        </authorList>
    </citation>
    <scope>NUCLEOTIDE SEQUENCE</scope>
    <source>
        <strain evidence="2">CBS 150709</strain>
    </source>
</reference>
<dbReference type="Proteomes" id="UP001287286">
    <property type="component" value="Unassembled WGS sequence"/>
</dbReference>
<evidence type="ECO:0000313" key="2">
    <source>
        <dbReference type="EMBL" id="KAK4089653.1"/>
    </source>
</evidence>
<reference evidence="3" key="1">
    <citation type="submission" date="2015-05" db="EMBL/GenBank/DDBJ databases">
        <authorList>
            <person name="Wang D.B."/>
            <person name="Wang M."/>
        </authorList>
    </citation>
    <scope>NUCLEOTIDE SEQUENCE</scope>
    <source>
        <strain evidence="3">36-1</strain>
    </source>
</reference>
<feature type="region of interest" description="Disordered" evidence="1">
    <location>
        <begin position="1"/>
        <end position="122"/>
    </location>
</feature>
<keyword evidence="5" id="KW-1185">Reference proteome</keyword>
<dbReference type="AlphaFoldDB" id="A0A2U3ELS0"/>
<proteinExistence type="predicted"/>
<reference evidence="3 4" key="2">
    <citation type="journal article" date="2016" name="Front. Microbiol.">
        <title>Genome and transcriptome sequences reveal the specific parasitism of the nematophagous Purpureocillium lilacinum 36-1.</title>
        <authorList>
            <person name="Xie J."/>
            <person name="Li S."/>
            <person name="Mo C."/>
            <person name="Xiao X."/>
            <person name="Peng D."/>
            <person name="Wang G."/>
            <person name="Xiao Y."/>
        </authorList>
    </citation>
    <scope>NUCLEOTIDE SEQUENCE [LARGE SCALE GENOMIC DNA]</scope>
    <source>
        <strain evidence="3 4">36-1</strain>
    </source>
</reference>
<comment type="caution">
    <text evidence="3">The sequence shown here is derived from an EMBL/GenBank/DDBJ whole genome shotgun (WGS) entry which is preliminary data.</text>
</comment>
<dbReference type="EMBL" id="LCWV01000002">
    <property type="protein sequence ID" value="PWI75390.1"/>
    <property type="molecule type" value="Genomic_DNA"/>
</dbReference>
<gene>
    <name evidence="3" type="ORF">PCL_06048</name>
    <name evidence="2" type="ORF">Purlil1_5756</name>
</gene>
<name>A0A2U3ELS0_PURLI</name>
<dbReference type="Proteomes" id="UP000245956">
    <property type="component" value="Unassembled WGS sequence"/>
</dbReference>
<dbReference type="EMBL" id="JAWRVI010000018">
    <property type="protein sequence ID" value="KAK4089653.1"/>
    <property type="molecule type" value="Genomic_DNA"/>
</dbReference>
<evidence type="ECO:0000256" key="1">
    <source>
        <dbReference type="SAM" id="MobiDB-lite"/>
    </source>
</evidence>
<protein>
    <submittedName>
        <fullName evidence="3">Uncharacterized protein</fullName>
    </submittedName>
</protein>
<accession>A0A2U3ELS0</accession>
<sequence length="152" mass="15775">METVAWGPRVGESVKTSRCRASKRNGMCTAGTATVQHGGQAGKTGRRASRRAGEPNGRPSRLSTLLQLGPTFAGDSVTPSEEPNSGGGQQATGRGAAHHPPPRPDKVAPPVIPRVQGPHSPQRHEVMAVACLCVPISSAPSSQADVLPYKDT</sequence>
<evidence type="ECO:0000313" key="4">
    <source>
        <dbReference type="Proteomes" id="UP000245956"/>
    </source>
</evidence>